<dbReference type="EMBL" id="NJAJ01000004">
    <property type="protein sequence ID" value="PHM67155.1"/>
    <property type="molecule type" value="Genomic_DNA"/>
</dbReference>
<evidence type="ECO:0000313" key="2">
    <source>
        <dbReference type="Proteomes" id="UP000222366"/>
    </source>
</evidence>
<sequence>MKKLIAGFVVALTLNGCSAQSKEKEPLPKVTAENQHCTGDSECSAVWANVPEKLERITGIRINTVSDTYISTYSPSDDRFLGGSATLVPVNGKEKEIRPSFHCLRYMDDYNCQKLTILATDAFNEGMKGIKKHTIITINNSLALALI</sequence>
<organism evidence="1 2">
    <name type="scientific">Xenorhabdus stockiae</name>
    <dbReference type="NCBI Taxonomy" id="351614"/>
    <lineage>
        <taxon>Bacteria</taxon>
        <taxon>Pseudomonadati</taxon>
        <taxon>Pseudomonadota</taxon>
        <taxon>Gammaproteobacteria</taxon>
        <taxon>Enterobacterales</taxon>
        <taxon>Morganellaceae</taxon>
        <taxon>Xenorhabdus</taxon>
    </lineage>
</organism>
<reference evidence="1 2" key="1">
    <citation type="journal article" date="2017" name="Nat. Microbiol.">
        <title>Natural product diversity associated with the nematode symbionts Photorhabdus and Xenorhabdus.</title>
        <authorList>
            <person name="Tobias N.J."/>
            <person name="Wolff H."/>
            <person name="Djahanschiri B."/>
            <person name="Grundmann F."/>
            <person name="Kronenwerth M."/>
            <person name="Shi Y.M."/>
            <person name="Simonyi S."/>
            <person name="Grun P."/>
            <person name="Shapiro-Ilan D."/>
            <person name="Pidot S.J."/>
            <person name="Stinear T.P."/>
            <person name="Ebersberger I."/>
            <person name="Bode H.B."/>
        </authorList>
    </citation>
    <scope>NUCLEOTIDE SEQUENCE [LARGE SCALE GENOMIC DNA]</scope>
    <source>
        <strain evidence="1 2">DSM 17904</strain>
    </source>
</reference>
<dbReference type="AlphaFoldDB" id="A0A2D0KV08"/>
<keyword evidence="2" id="KW-1185">Reference proteome</keyword>
<dbReference type="RefSeq" id="WP_099123964.1">
    <property type="nucleotide sequence ID" value="NZ_CAWNRH010000115.1"/>
</dbReference>
<proteinExistence type="predicted"/>
<accession>A0A2D0KV08</accession>
<comment type="caution">
    <text evidence="1">The sequence shown here is derived from an EMBL/GenBank/DDBJ whole genome shotgun (WGS) entry which is preliminary data.</text>
</comment>
<dbReference type="Proteomes" id="UP000222366">
    <property type="component" value="Unassembled WGS sequence"/>
</dbReference>
<name>A0A2D0KV08_9GAMM</name>
<protein>
    <submittedName>
        <fullName evidence="1">Uncharacterized protein</fullName>
    </submittedName>
</protein>
<evidence type="ECO:0000313" key="1">
    <source>
        <dbReference type="EMBL" id="PHM67155.1"/>
    </source>
</evidence>
<gene>
    <name evidence="1" type="ORF">Xsto_00434</name>
</gene>